<dbReference type="Pfam" id="PF05488">
    <property type="entry name" value="PAAR_motif"/>
    <property type="match status" value="1"/>
</dbReference>
<evidence type="ECO:0000256" key="1">
    <source>
        <dbReference type="SAM" id="MobiDB-lite"/>
    </source>
</evidence>
<feature type="region of interest" description="Disordered" evidence="1">
    <location>
        <begin position="61"/>
        <end position="83"/>
    </location>
</feature>
<dbReference type="Proteomes" id="UP000186058">
    <property type="component" value="Unassembled WGS sequence"/>
</dbReference>
<accession>A0ABX3EPU7</accession>
<gene>
    <name evidence="2" type="ORF">A3844_14915</name>
</gene>
<dbReference type="CDD" id="cd14740">
    <property type="entry name" value="PAAR_4"/>
    <property type="match status" value="1"/>
</dbReference>
<evidence type="ECO:0000313" key="2">
    <source>
        <dbReference type="EMBL" id="OKP86042.1"/>
    </source>
</evidence>
<proteinExistence type="predicted"/>
<dbReference type="EMBL" id="LVWI01000041">
    <property type="protein sequence ID" value="OKP86042.1"/>
    <property type="molecule type" value="Genomic_DNA"/>
</dbReference>
<organism evidence="2 3">
    <name type="scientific">Paenibacillus helianthi</name>
    <dbReference type="NCBI Taxonomy" id="1349432"/>
    <lineage>
        <taxon>Bacteria</taxon>
        <taxon>Bacillati</taxon>
        <taxon>Bacillota</taxon>
        <taxon>Bacilli</taxon>
        <taxon>Bacillales</taxon>
        <taxon>Paenibacillaceae</taxon>
        <taxon>Paenibacillus</taxon>
    </lineage>
</organism>
<name>A0ABX3EPU7_9BACL</name>
<comment type="caution">
    <text evidence="2">The sequence shown here is derived from an EMBL/GenBank/DDBJ whole genome shotgun (WGS) entry which is preliminary data.</text>
</comment>
<evidence type="ECO:0008006" key="4">
    <source>
        <dbReference type="Google" id="ProtNLM"/>
    </source>
</evidence>
<protein>
    <recommendedName>
        <fullName evidence="4">PAAR domain-containing protein</fullName>
    </recommendedName>
</protein>
<keyword evidence="3" id="KW-1185">Reference proteome</keyword>
<dbReference type="Gene3D" id="2.60.200.60">
    <property type="match status" value="1"/>
</dbReference>
<dbReference type="InterPro" id="IPR008727">
    <property type="entry name" value="PAAR_motif"/>
</dbReference>
<reference evidence="2 3" key="1">
    <citation type="submission" date="2016-03" db="EMBL/GenBank/DDBJ databases">
        <authorList>
            <person name="Sant'Anna F.H."/>
            <person name="Ambrosini A."/>
            <person name="Souza R."/>
            <person name="Bach E."/>
            <person name="Fernandes G."/>
            <person name="Balsanelli E."/>
            <person name="Baura V.A."/>
            <person name="Souza E.M."/>
            <person name="Passaglia L."/>
        </authorList>
    </citation>
    <scope>NUCLEOTIDE SEQUENCE [LARGE SCALE GENOMIC DNA]</scope>
    <source>
        <strain evidence="2 3">P26E</strain>
    </source>
</reference>
<sequence>MGQPAAKKGDRILATDTHIVMLPAGAALVPTPLPHPFTGILDGALSTNVKIMGQPAATVDSTATNTPAHVPQGGPFQKPPKNQGKIIAGSATVKINGKMAARNSDPALTCNDPADLPVGKVVAAGTVLIGG</sequence>
<evidence type="ECO:0000313" key="3">
    <source>
        <dbReference type="Proteomes" id="UP000186058"/>
    </source>
</evidence>